<dbReference type="EMBL" id="CP019336">
    <property type="protein sequence ID" value="AUC23042.1"/>
    <property type="molecule type" value="Genomic_DNA"/>
</dbReference>
<keyword evidence="2" id="KW-1185">Reference proteome</keyword>
<dbReference type="InterPro" id="IPR005361">
    <property type="entry name" value="UPF0158"/>
</dbReference>
<reference evidence="1 2" key="1">
    <citation type="submission" date="2017-02" db="EMBL/GenBank/DDBJ databases">
        <title>Trade-off between light-utilization and light-protection in marine flavobacteria.</title>
        <authorList>
            <person name="Kumagai Y."/>
            <person name="Yoshizawa S."/>
            <person name="Kogure K."/>
            <person name="Iwasaki W."/>
        </authorList>
    </citation>
    <scope>NUCLEOTIDE SEQUENCE [LARGE SCALE GENOMIC DNA]</scope>
    <source>
        <strain evidence="1 2">KCTC 23670</strain>
    </source>
</reference>
<evidence type="ECO:0000313" key="2">
    <source>
        <dbReference type="Proteomes" id="UP000232721"/>
    </source>
</evidence>
<dbReference type="Pfam" id="PF03682">
    <property type="entry name" value="UPF0158"/>
    <property type="match status" value="1"/>
</dbReference>
<proteinExistence type="predicted"/>
<dbReference type="RefSeq" id="WP_208889174.1">
    <property type="nucleotide sequence ID" value="NZ_CP019336.1"/>
</dbReference>
<evidence type="ECO:0000313" key="1">
    <source>
        <dbReference type="EMBL" id="AUC23042.1"/>
    </source>
</evidence>
<protein>
    <submittedName>
        <fullName evidence="1">Uncharacterized protein</fullName>
    </submittedName>
</protein>
<accession>A0ABM6Q1R0</accession>
<sequence>METTKQHIIKKIAQDLDCGSECYYNFKTNEIIAIPDFSQVFDEDVFKEAFGEPLERVEQQKADFIKIEPLESSESFKIMERFVAQLTDQNFKLKLQAVLQRKKTFQNFKHQIEQSNFRQEWFDFKQLELEKIVAKKLH</sequence>
<gene>
    <name evidence="1" type="ORF">BTO15_13485</name>
</gene>
<dbReference type="Proteomes" id="UP000232721">
    <property type="component" value="Chromosome"/>
</dbReference>
<name>A0ABM6Q1R0_9FLAO</name>
<organism evidence="1 2">
    <name type="scientific">Polaribacter sejongensis</name>
    <dbReference type="NCBI Taxonomy" id="985043"/>
    <lineage>
        <taxon>Bacteria</taxon>
        <taxon>Pseudomonadati</taxon>
        <taxon>Bacteroidota</taxon>
        <taxon>Flavobacteriia</taxon>
        <taxon>Flavobacteriales</taxon>
        <taxon>Flavobacteriaceae</taxon>
    </lineage>
</organism>